<name>A0ACC0WDU2_9STRA</name>
<keyword evidence="2" id="KW-1185">Reference proteome</keyword>
<evidence type="ECO:0000313" key="1">
    <source>
        <dbReference type="EMBL" id="KAI9917005.1"/>
    </source>
</evidence>
<comment type="caution">
    <text evidence="1">The sequence shown here is derived from an EMBL/GenBank/DDBJ whole genome shotgun (WGS) entry which is preliminary data.</text>
</comment>
<reference evidence="1 2" key="1">
    <citation type="journal article" date="2022" name="bioRxiv">
        <title>The genome of the oomycete Peronosclerospora sorghi, a cosmopolitan pathogen of maize and sorghum, is inflated with dispersed pseudogenes.</title>
        <authorList>
            <person name="Fletcher K."/>
            <person name="Martin F."/>
            <person name="Isakeit T."/>
            <person name="Cavanaugh K."/>
            <person name="Magill C."/>
            <person name="Michelmore R."/>
        </authorList>
    </citation>
    <scope>NUCLEOTIDE SEQUENCE [LARGE SCALE GENOMIC DNA]</scope>
    <source>
        <strain evidence="1">P6</strain>
    </source>
</reference>
<dbReference type="Proteomes" id="UP001163321">
    <property type="component" value="Chromosome 2"/>
</dbReference>
<proteinExistence type="predicted"/>
<protein>
    <submittedName>
        <fullName evidence="1">Uncharacterized protein</fullName>
    </submittedName>
</protein>
<organism evidence="1 2">
    <name type="scientific">Peronosclerospora sorghi</name>
    <dbReference type="NCBI Taxonomy" id="230839"/>
    <lineage>
        <taxon>Eukaryota</taxon>
        <taxon>Sar</taxon>
        <taxon>Stramenopiles</taxon>
        <taxon>Oomycota</taxon>
        <taxon>Peronosporomycetes</taxon>
        <taxon>Peronosporales</taxon>
        <taxon>Peronosporaceae</taxon>
        <taxon>Peronosclerospora</taxon>
    </lineage>
</organism>
<sequence length="246" mass="29310">MFGFGDRDSYEFCPIGSNKNTMVTDGIAADEIRRQMAARRMQVEGSRGVMAYLVHVSISKDKGKPSDVNKTFLASTIRSVTSHNQRQEEDQCWTLRRMERKLSKRRRSRSRSRRSRDRETWTRTRRCSWSRSPSRHRKRRRQTTAARRGGTSRDDVEKREDQDMRRYWADKKMEKTRKMWKHLHSEGTVSMENAPDFSSEDFDDEDDKATTTNLSSVPHGKQEHFKQDRNTYEKKEKHKKTRPSRW</sequence>
<evidence type="ECO:0000313" key="2">
    <source>
        <dbReference type="Proteomes" id="UP001163321"/>
    </source>
</evidence>
<gene>
    <name evidence="1" type="ORF">PsorP6_017198</name>
</gene>
<dbReference type="EMBL" id="CM047581">
    <property type="protein sequence ID" value="KAI9917005.1"/>
    <property type="molecule type" value="Genomic_DNA"/>
</dbReference>
<accession>A0ACC0WDU2</accession>